<keyword evidence="2" id="KW-1185">Reference proteome</keyword>
<gene>
    <name evidence="1" type="ORF">ACN38_g10705</name>
</gene>
<evidence type="ECO:0000313" key="2">
    <source>
        <dbReference type="Proteomes" id="UP000037696"/>
    </source>
</evidence>
<accession>A0A0M9WBD6</accession>
<organism evidence="1 2">
    <name type="scientific">Penicillium nordicum</name>
    <dbReference type="NCBI Taxonomy" id="229535"/>
    <lineage>
        <taxon>Eukaryota</taxon>
        <taxon>Fungi</taxon>
        <taxon>Dikarya</taxon>
        <taxon>Ascomycota</taxon>
        <taxon>Pezizomycotina</taxon>
        <taxon>Eurotiomycetes</taxon>
        <taxon>Eurotiomycetidae</taxon>
        <taxon>Eurotiales</taxon>
        <taxon>Aspergillaceae</taxon>
        <taxon>Penicillium</taxon>
    </lineage>
</organism>
<dbReference type="Proteomes" id="UP000037696">
    <property type="component" value="Unassembled WGS sequence"/>
</dbReference>
<evidence type="ECO:0000313" key="1">
    <source>
        <dbReference type="EMBL" id="KOS38455.1"/>
    </source>
</evidence>
<proteinExistence type="predicted"/>
<name>A0A0M9WBD6_9EURO</name>
<reference evidence="1 2" key="1">
    <citation type="submission" date="2015-08" db="EMBL/GenBank/DDBJ databases">
        <title>Genome sequencing of Penicillium nordicum.</title>
        <authorList>
            <person name="Nguyen H.D."/>
            <person name="Seifert K.A."/>
        </authorList>
    </citation>
    <scope>NUCLEOTIDE SEQUENCE [LARGE SCALE GENOMIC DNA]</scope>
    <source>
        <strain evidence="1 2">DAOMC 185683</strain>
    </source>
</reference>
<dbReference type="AlphaFoldDB" id="A0A0M9WBD6"/>
<sequence>MLRRQGPRDNGYTLEIQGSSPTLQFRMTPLTLMRNLRLNGWDCCGPWSQCQEQLHLNGEIRRLLLHVPL</sequence>
<comment type="caution">
    <text evidence="1">The sequence shown here is derived from an EMBL/GenBank/DDBJ whole genome shotgun (WGS) entry which is preliminary data.</text>
</comment>
<protein>
    <submittedName>
        <fullName evidence="1">Uncharacterized protein</fullName>
    </submittedName>
</protein>
<dbReference type="EMBL" id="LHQQ01000251">
    <property type="protein sequence ID" value="KOS38455.1"/>
    <property type="molecule type" value="Genomic_DNA"/>
</dbReference>